<dbReference type="InterPro" id="IPR038379">
    <property type="entry name" value="SecE_sf"/>
</dbReference>
<dbReference type="GO" id="GO:0006605">
    <property type="term" value="P:protein targeting"/>
    <property type="evidence" value="ECO:0007669"/>
    <property type="project" value="UniProtKB-UniRule"/>
</dbReference>
<dbReference type="eggNOG" id="COG0690">
    <property type="taxonomic scope" value="Bacteria"/>
</dbReference>
<sequence length="78" mass="8940">MSQATAAAKRSSADKMGIFARLAQFFREIFSELKKVQRPTRDELWQMFITVVVFVVAIMIFVGIFDLIFGQLTFLIFG</sequence>
<keyword evidence="8 9" id="KW-0472">Membrane</keyword>
<dbReference type="GO" id="GO:0009306">
    <property type="term" value="P:protein secretion"/>
    <property type="evidence" value="ECO:0007669"/>
    <property type="project" value="UniProtKB-UniRule"/>
</dbReference>
<comment type="subunit">
    <text evidence="9">Component of the Sec protein translocase complex. Heterotrimer consisting of SecY, SecE and SecG subunits. The heterotrimers can form oligomers, although 1 heterotrimer is thought to be able to translocate proteins. Interacts with the ribosome. Interacts with SecDF, and other proteins may be involved. Interacts with SecA.</text>
</comment>
<keyword evidence="6 9" id="KW-1133">Transmembrane helix</keyword>
<dbReference type="PATRIC" id="fig|883066.3.peg.1315"/>
<evidence type="ECO:0000256" key="4">
    <source>
        <dbReference type="ARBA" id="ARBA00022692"/>
    </source>
</evidence>
<dbReference type="HAMAP" id="MF_00422">
    <property type="entry name" value="SecE"/>
    <property type="match status" value="1"/>
</dbReference>
<proteinExistence type="inferred from homology"/>
<dbReference type="GO" id="GO:0043952">
    <property type="term" value="P:protein transport by the Sec complex"/>
    <property type="evidence" value="ECO:0007669"/>
    <property type="project" value="UniProtKB-UniRule"/>
</dbReference>
<keyword evidence="7 9" id="KW-0811">Translocation</keyword>
<evidence type="ECO:0000256" key="9">
    <source>
        <dbReference type="HAMAP-Rule" id="MF_00422"/>
    </source>
</evidence>
<dbReference type="Proteomes" id="UP000009888">
    <property type="component" value="Unassembled WGS sequence"/>
</dbReference>
<keyword evidence="11" id="KW-1185">Reference proteome</keyword>
<dbReference type="PANTHER" id="PTHR33910">
    <property type="entry name" value="PROTEIN TRANSLOCASE SUBUNIT SECE"/>
    <property type="match status" value="1"/>
</dbReference>
<dbReference type="STRING" id="202789.GCA_001457435_00855"/>
<comment type="caution">
    <text evidence="10">The sequence shown here is derived from an EMBL/GenBank/DDBJ whole genome shotgun (WGS) entry which is preliminary data.</text>
</comment>
<evidence type="ECO:0000256" key="6">
    <source>
        <dbReference type="ARBA" id="ARBA00022989"/>
    </source>
</evidence>
<dbReference type="Pfam" id="PF00584">
    <property type="entry name" value="SecE"/>
    <property type="match status" value="1"/>
</dbReference>
<organism evidence="10 11">
    <name type="scientific">Actinobaculum massiliense ACS-171-V-Col2</name>
    <dbReference type="NCBI Taxonomy" id="883066"/>
    <lineage>
        <taxon>Bacteria</taxon>
        <taxon>Bacillati</taxon>
        <taxon>Actinomycetota</taxon>
        <taxon>Actinomycetes</taxon>
        <taxon>Actinomycetales</taxon>
        <taxon>Actinomycetaceae</taxon>
        <taxon>Actinobaculum</taxon>
    </lineage>
</organism>
<dbReference type="GO" id="GO:0065002">
    <property type="term" value="P:intracellular protein transmembrane transport"/>
    <property type="evidence" value="ECO:0007669"/>
    <property type="project" value="UniProtKB-UniRule"/>
</dbReference>
<evidence type="ECO:0000313" key="11">
    <source>
        <dbReference type="Proteomes" id="UP000009888"/>
    </source>
</evidence>
<dbReference type="NCBIfam" id="TIGR00964">
    <property type="entry name" value="secE_bact"/>
    <property type="match status" value="1"/>
</dbReference>
<evidence type="ECO:0000256" key="1">
    <source>
        <dbReference type="ARBA" id="ARBA00004370"/>
    </source>
</evidence>
<dbReference type="InterPro" id="IPR005807">
    <property type="entry name" value="SecE_bac"/>
</dbReference>
<dbReference type="EMBL" id="AGWL01000007">
    <property type="protein sequence ID" value="EKU94802.1"/>
    <property type="molecule type" value="Genomic_DNA"/>
</dbReference>
<dbReference type="GO" id="GO:0008320">
    <property type="term" value="F:protein transmembrane transporter activity"/>
    <property type="evidence" value="ECO:0007669"/>
    <property type="project" value="UniProtKB-UniRule"/>
</dbReference>
<evidence type="ECO:0000256" key="8">
    <source>
        <dbReference type="ARBA" id="ARBA00023136"/>
    </source>
</evidence>
<evidence type="ECO:0000256" key="5">
    <source>
        <dbReference type="ARBA" id="ARBA00022927"/>
    </source>
</evidence>
<dbReference type="PANTHER" id="PTHR33910:SF1">
    <property type="entry name" value="PROTEIN TRANSLOCASE SUBUNIT SECE"/>
    <property type="match status" value="1"/>
</dbReference>
<evidence type="ECO:0000256" key="7">
    <source>
        <dbReference type="ARBA" id="ARBA00023010"/>
    </source>
</evidence>
<comment type="similarity">
    <text evidence="9">Belongs to the SecE/SEC61-gamma family.</text>
</comment>
<comment type="function">
    <text evidence="9">Essential subunit of the Sec protein translocation channel SecYEG. Clamps together the 2 halves of SecY. May contact the channel plug during translocation.</text>
</comment>
<accession>K9EUW8</accession>
<evidence type="ECO:0000313" key="10">
    <source>
        <dbReference type="EMBL" id="EKU94802.1"/>
    </source>
</evidence>
<keyword evidence="2 9" id="KW-0813">Transport</keyword>
<dbReference type="AlphaFoldDB" id="K9EUW8"/>
<gene>
    <name evidence="9" type="primary">secE</name>
    <name evidence="10" type="ORF">HMPREF9233_01256</name>
</gene>
<dbReference type="InterPro" id="IPR001901">
    <property type="entry name" value="Translocase_SecE/Sec61-g"/>
</dbReference>
<keyword evidence="4 9" id="KW-0812">Transmembrane</keyword>
<dbReference type="RefSeq" id="WP_007001462.1">
    <property type="nucleotide sequence ID" value="NZ_JH992955.1"/>
</dbReference>
<protein>
    <recommendedName>
        <fullName evidence="9">Protein translocase subunit SecE</fullName>
    </recommendedName>
</protein>
<keyword evidence="5 9" id="KW-0653">Protein transport</keyword>
<keyword evidence="3 9" id="KW-1003">Cell membrane</keyword>
<reference evidence="10 11" key="1">
    <citation type="submission" date="2012-09" db="EMBL/GenBank/DDBJ databases">
        <title>The Genome Sequence of Actinobaculum massiliae ACS-171-V-COL2.</title>
        <authorList>
            <consortium name="The Broad Institute Genome Sequencing Platform"/>
            <person name="Earl A."/>
            <person name="Ward D."/>
            <person name="Feldgarden M."/>
            <person name="Gevers D."/>
            <person name="Saerens B."/>
            <person name="Vaneechoutte M."/>
            <person name="Walker B."/>
            <person name="Young S.K."/>
            <person name="Zeng Q."/>
            <person name="Gargeya S."/>
            <person name="Fitzgerald M."/>
            <person name="Haas B."/>
            <person name="Abouelleil A."/>
            <person name="Alvarado L."/>
            <person name="Arachchi H.M."/>
            <person name="Berlin A."/>
            <person name="Chapman S.B."/>
            <person name="Goldberg J."/>
            <person name="Griggs A."/>
            <person name="Gujja S."/>
            <person name="Hansen M."/>
            <person name="Howarth C."/>
            <person name="Imamovic A."/>
            <person name="Larimer J."/>
            <person name="McCowen C."/>
            <person name="Montmayeur A."/>
            <person name="Murphy C."/>
            <person name="Neiman D."/>
            <person name="Pearson M."/>
            <person name="Priest M."/>
            <person name="Roberts A."/>
            <person name="Saif S."/>
            <person name="Shea T."/>
            <person name="Sisk P."/>
            <person name="Sykes S."/>
            <person name="Wortman J."/>
            <person name="Nusbaum C."/>
            <person name="Birren B."/>
        </authorList>
    </citation>
    <scope>NUCLEOTIDE SEQUENCE [LARGE SCALE GENOMIC DNA]</scope>
    <source>
        <strain evidence="11">ACS-171-V-Col2</strain>
    </source>
</reference>
<dbReference type="HOGENOM" id="CLU_113663_3_2_11"/>
<evidence type="ECO:0000256" key="3">
    <source>
        <dbReference type="ARBA" id="ARBA00022475"/>
    </source>
</evidence>
<name>K9EUW8_9ACTO</name>
<comment type="subcellular location">
    <subcellularLocation>
        <location evidence="9">Cell membrane</location>
        <topology evidence="9">Single-pass membrane protein</topology>
    </subcellularLocation>
    <subcellularLocation>
        <location evidence="1">Membrane</location>
    </subcellularLocation>
</comment>
<dbReference type="GO" id="GO:0005886">
    <property type="term" value="C:plasma membrane"/>
    <property type="evidence" value="ECO:0007669"/>
    <property type="project" value="UniProtKB-SubCell"/>
</dbReference>
<dbReference type="Gene3D" id="1.20.5.1030">
    <property type="entry name" value="Preprotein translocase secy subunit"/>
    <property type="match status" value="1"/>
</dbReference>
<evidence type="ECO:0000256" key="2">
    <source>
        <dbReference type="ARBA" id="ARBA00022448"/>
    </source>
</evidence>
<feature type="transmembrane region" description="Helical" evidence="9">
    <location>
        <begin position="44"/>
        <end position="77"/>
    </location>
</feature>